<dbReference type="InterPro" id="IPR019835">
    <property type="entry name" value="SWIB_domain"/>
</dbReference>
<dbReference type="InterPro" id="IPR014876">
    <property type="entry name" value="DEK_C"/>
</dbReference>
<protein>
    <recommendedName>
        <fullName evidence="6">Upstream activation factor subunit spp27</fullName>
    </recommendedName>
</protein>
<feature type="compositionally biased region" description="Basic residues" evidence="1">
    <location>
        <begin position="175"/>
        <end position="188"/>
    </location>
</feature>
<dbReference type="SUPFAM" id="SSF109715">
    <property type="entry name" value="DEK C-terminal domain"/>
    <property type="match status" value="1"/>
</dbReference>
<comment type="caution">
    <text evidence="4">The sequence shown here is derived from an EMBL/GenBank/DDBJ whole genome shotgun (WGS) entry which is preliminary data.</text>
</comment>
<evidence type="ECO:0000259" key="2">
    <source>
        <dbReference type="PROSITE" id="PS51925"/>
    </source>
</evidence>
<proteinExistence type="predicted"/>
<sequence length="302" mass="33358">MIRFYLSPGVSEKPHYAREHGRAVGIAVVPVLQGVRLVVVVVVCGAARSRGEEEEGVGWLGCCCGKETQAASLTSPAAIPTHSSRPAILKGADLQQITGKKVRQQVEQRLGVDLSDRRKEVDALIMADVEDQVNSHSDEEQSEEEVPKGKDESESEPESEEKGGDDDDYEPGAKKAARKPKASPKKRKASDDDDSDEDWGKRKKPTKDPENAKKGGGRGKKSAFTKSFKLSPELADVVGSDVMPRHEVVKKLWAVIKERELQDPKNKQYAICDDQLFKVIGVKRFRTFGMMKHLKDHFLEAA</sequence>
<dbReference type="Proteomes" id="UP001292094">
    <property type="component" value="Unassembled WGS sequence"/>
</dbReference>
<keyword evidence="5" id="KW-1185">Reference proteome</keyword>
<dbReference type="PROSITE" id="PS51925">
    <property type="entry name" value="SWIB_MDM2"/>
    <property type="match status" value="1"/>
</dbReference>
<dbReference type="SUPFAM" id="SSF47592">
    <property type="entry name" value="SWIB/MDM2 domain"/>
    <property type="match status" value="1"/>
</dbReference>
<feature type="region of interest" description="Disordered" evidence="1">
    <location>
        <begin position="130"/>
        <end position="224"/>
    </location>
</feature>
<dbReference type="InterPro" id="IPR036885">
    <property type="entry name" value="SWIB_MDM2_dom_sf"/>
</dbReference>
<dbReference type="Pfam" id="PF08766">
    <property type="entry name" value="DEK_C"/>
    <property type="match status" value="1"/>
</dbReference>
<reference evidence="4" key="1">
    <citation type="submission" date="2023-11" db="EMBL/GenBank/DDBJ databases">
        <title>Genome assemblies of two species of porcelain crab, Petrolisthes cinctipes and Petrolisthes manimaculis (Anomura: Porcellanidae).</title>
        <authorList>
            <person name="Angst P."/>
        </authorList>
    </citation>
    <scope>NUCLEOTIDE SEQUENCE</scope>
    <source>
        <strain evidence="4">PB745_02</strain>
        <tissue evidence="4">Gill</tissue>
    </source>
</reference>
<evidence type="ECO:0008006" key="6">
    <source>
        <dbReference type="Google" id="ProtNLM"/>
    </source>
</evidence>
<gene>
    <name evidence="4" type="ORF">Pmani_007225</name>
</gene>
<dbReference type="SMART" id="SM00151">
    <property type="entry name" value="SWIB"/>
    <property type="match status" value="1"/>
</dbReference>
<accession>A0AAE1Q8Y6</accession>
<feature type="domain" description="DM2" evidence="2">
    <location>
        <begin position="223"/>
        <end position="300"/>
    </location>
</feature>
<dbReference type="EMBL" id="JAWZYT010000545">
    <property type="protein sequence ID" value="KAK4322004.1"/>
    <property type="molecule type" value="Genomic_DNA"/>
</dbReference>
<dbReference type="CDD" id="cd10567">
    <property type="entry name" value="SWIB-MDM2_like"/>
    <property type="match status" value="1"/>
</dbReference>
<dbReference type="AlphaFoldDB" id="A0AAE1Q8Y6"/>
<dbReference type="PANTHER" id="PTHR13844">
    <property type="entry name" value="SWI/SNF-RELATED MATRIX-ASSOCIATED ACTIN-DEPENDENT REGULATOR OF CHROMATIN SUBFAMILY D"/>
    <property type="match status" value="1"/>
</dbReference>
<dbReference type="InterPro" id="IPR003121">
    <property type="entry name" value="SWIB_MDM2_domain"/>
</dbReference>
<dbReference type="Gene3D" id="1.10.10.60">
    <property type="entry name" value="Homeodomain-like"/>
    <property type="match status" value="1"/>
</dbReference>
<organism evidence="4 5">
    <name type="scientific">Petrolisthes manimaculis</name>
    <dbReference type="NCBI Taxonomy" id="1843537"/>
    <lineage>
        <taxon>Eukaryota</taxon>
        <taxon>Metazoa</taxon>
        <taxon>Ecdysozoa</taxon>
        <taxon>Arthropoda</taxon>
        <taxon>Crustacea</taxon>
        <taxon>Multicrustacea</taxon>
        <taxon>Malacostraca</taxon>
        <taxon>Eumalacostraca</taxon>
        <taxon>Eucarida</taxon>
        <taxon>Decapoda</taxon>
        <taxon>Pleocyemata</taxon>
        <taxon>Anomura</taxon>
        <taxon>Galatheoidea</taxon>
        <taxon>Porcellanidae</taxon>
        <taxon>Petrolisthes</taxon>
    </lineage>
</organism>
<evidence type="ECO:0000313" key="4">
    <source>
        <dbReference type="EMBL" id="KAK4322004.1"/>
    </source>
</evidence>
<evidence type="ECO:0000259" key="3">
    <source>
        <dbReference type="PROSITE" id="PS51998"/>
    </source>
</evidence>
<name>A0AAE1Q8Y6_9EUCA</name>
<dbReference type="PROSITE" id="PS51998">
    <property type="entry name" value="DEK_C"/>
    <property type="match status" value="1"/>
</dbReference>
<dbReference type="Gene3D" id="1.10.245.10">
    <property type="entry name" value="SWIB/MDM2 domain"/>
    <property type="match status" value="1"/>
</dbReference>
<feature type="domain" description="DEK-C" evidence="3">
    <location>
        <begin position="75"/>
        <end position="130"/>
    </location>
</feature>
<evidence type="ECO:0000313" key="5">
    <source>
        <dbReference type="Proteomes" id="UP001292094"/>
    </source>
</evidence>
<feature type="compositionally biased region" description="Acidic residues" evidence="1">
    <location>
        <begin position="153"/>
        <end position="170"/>
    </location>
</feature>
<dbReference type="Pfam" id="PF02201">
    <property type="entry name" value="SWIB"/>
    <property type="match status" value="1"/>
</dbReference>
<evidence type="ECO:0000256" key="1">
    <source>
        <dbReference type="SAM" id="MobiDB-lite"/>
    </source>
</evidence>